<dbReference type="OrthoDB" id="9760034at2"/>
<name>H0E5V7_9ACTN</name>
<dbReference type="Proteomes" id="UP000005143">
    <property type="component" value="Unassembled WGS sequence"/>
</dbReference>
<evidence type="ECO:0000259" key="10">
    <source>
        <dbReference type="PROSITE" id="PS51192"/>
    </source>
</evidence>
<evidence type="ECO:0000256" key="3">
    <source>
        <dbReference type="ARBA" id="ARBA00022801"/>
    </source>
</evidence>
<dbReference type="SUPFAM" id="SSF52540">
    <property type="entry name" value="P-loop containing nucleoside triphosphate hydrolases"/>
    <property type="match status" value="1"/>
</dbReference>
<dbReference type="AlphaFoldDB" id="H0E5V7"/>
<dbReference type="InterPro" id="IPR000836">
    <property type="entry name" value="PRTase_dom"/>
</dbReference>
<evidence type="ECO:0000313" key="12">
    <source>
        <dbReference type="EMBL" id="EHN10939.1"/>
    </source>
</evidence>
<evidence type="ECO:0000256" key="8">
    <source>
        <dbReference type="ARBA" id="ARBA00034617"/>
    </source>
</evidence>
<dbReference type="InterPro" id="IPR029057">
    <property type="entry name" value="PRTase-like"/>
</dbReference>
<evidence type="ECO:0000256" key="2">
    <source>
        <dbReference type="ARBA" id="ARBA00022741"/>
    </source>
</evidence>
<keyword evidence="2" id="KW-0547">Nucleotide-binding</keyword>
<dbReference type="InterPro" id="IPR014001">
    <property type="entry name" value="Helicase_ATP-bd"/>
</dbReference>
<dbReference type="GO" id="GO:0016787">
    <property type="term" value="F:hydrolase activity"/>
    <property type="evidence" value="ECO:0007669"/>
    <property type="project" value="UniProtKB-KW"/>
</dbReference>
<gene>
    <name evidence="12" type="ORF">PAI11_22060</name>
</gene>
<dbReference type="GO" id="GO:0030894">
    <property type="term" value="C:replisome"/>
    <property type="evidence" value="ECO:0007669"/>
    <property type="project" value="TreeGrafter"/>
</dbReference>
<accession>H0E5V7</accession>
<evidence type="ECO:0000256" key="9">
    <source>
        <dbReference type="ARBA" id="ARBA00034808"/>
    </source>
</evidence>
<evidence type="ECO:0000259" key="11">
    <source>
        <dbReference type="PROSITE" id="PS51194"/>
    </source>
</evidence>
<feature type="domain" description="Helicase ATP-binding" evidence="10">
    <location>
        <begin position="37"/>
        <end position="212"/>
    </location>
</feature>
<feature type="domain" description="Helicase C-terminal" evidence="11">
    <location>
        <begin position="243"/>
        <end position="398"/>
    </location>
</feature>
<evidence type="ECO:0000256" key="4">
    <source>
        <dbReference type="ARBA" id="ARBA00022806"/>
    </source>
</evidence>
<keyword evidence="6" id="KW-0238">DNA-binding</keyword>
<dbReference type="Pfam" id="PF00270">
    <property type="entry name" value="DEAD"/>
    <property type="match status" value="1"/>
</dbReference>
<dbReference type="InterPro" id="IPR027417">
    <property type="entry name" value="P-loop_NTPase"/>
</dbReference>
<keyword evidence="4 12" id="KW-0347">Helicase</keyword>
<dbReference type="InterPro" id="IPR011545">
    <property type="entry name" value="DEAD/DEAH_box_helicase_dom"/>
</dbReference>
<comment type="similarity">
    <text evidence="1">Belongs to the helicase family. RecQ subfamily.</text>
</comment>
<dbReference type="GO" id="GO:0006281">
    <property type="term" value="P:DNA repair"/>
    <property type="evidence" value="ECO:0007669"/>
    <property type="project" value="TreeGrafter"/>
</dbReference>
<keyword evidence="3" id="KW-0378">Hydrolase</keyword>
<sequence length="708" mass="76940">MATSTETPLLDEALGRLRALTGAPEATFREHQFDAIRDLVEDRGRVLCVQRTGWGKSAVYFVATALLRARGAGPTLIVSPLLALMRNQLAAAEAMGLRAHTINSTNQAEWSAIESLIEADQVDLLLIGPERLNADRFRERMLPLVAARTGLLVIDEAHCVSDWGHDFRPDYRRIGDVLAGLPEGAAVLGTTATANDRVVADVVEQLGRRGQDGAAPALRTYRGSLARTSLRLEAVELPHPAERLAWLVEHLRDGDGGPRLQGSGIVYTLTVADAEQVAGFLADHGIAAEAYTGQQDSEQRIRLEDRLQRDEVKAVVATSALGMGYDKPDLGFIVHYQAPGSVVAYYQQVGRAGRGVDHAEVVLLRGREDQRIQDFFITQAFPSAERVAEVRGVLDGAGDAGMTTREIQAHVNLGLTRLEAMLKVLDVEGAVRRASGRWSTVPDSPWVYDGARYARVTEMRRAEQRAMAAFGTDGRCLMRTLQEQLDDPDPRDCGRCAVCTAPRHADAPDQALVREAQQHLRSRPVEFEPKRMAPNAETGAMRRIPDEARIEAGRALARRGDAGWDAQARHELQGGRLGDEVVAALAELVRGWKVPVDWVAAVPKQRIGGVDATDPVLDLGARLAAALELPWHPVVVRREERPSQADQRGAAQQAANVRGAFAIAGDVPAGRCLLVDDLRQSGWTLAMVGGQLRRRGASAVFPLVLSTS</sequence>
<comment type="caution">
    <text evidence="12">The sequence shown here is derived from an EMBL/GenBank/DDBJ whole genome shotgun (WGS) entry which is preliminary data.</text>
</comment>
<dbReference type="Gene3D" id="3.40.50.300">
    <property type="entry name" value="P-loop containing nucleotide triphosphate hydrolases"/>
    <property type="match status" value="2"/>
</dbReference>
<dbReference type="PROSITE" id="PS51192">
    <property type="entry name" value="HELICASE_ATP_BIND_1"/>
    <property type="match status" value="1"/>
</dbReference>
<organism evidence="12 13">
    <name type="scientific">Patulibacter medicamentivorans</name>
    <dbReference type="NCBI Taxonomy" id="1097667"/>
    <lineage>
        <taxon>Bacteria</taxon>
        <taxon>Bacillati</taxon>
        <taxon>Actinomycetota</taxon>
        <taxon>Thermoleophilia</taxon>
        <taxon>Solirubrobacterales</taxon>
        <taxon>Patulibacteraceae</taxon>
        <taxon>Patulibacter</taxon>
    </lineage>
</organism>
<comment type="catalytic activity">
    <reaction evidence="8">
        <text>Couples ATP hydrolysis with the unwinding of duplex DNA by translocating in the 3'-5' direction.</text>
        <dbReference type="EC" id="5.6.2.4"/>
    </reaction>
</comment>
<dbReference type="InterPro" id="IPR004589">
    <property type="entry name" value="DNA_helicase_ATP-dep_RecQ"/>
</dbReference>
<dbReference type="SMART" id="SM00490">
    <property type="entry name" value="HELICc"/>
    <property type="match status" value="1"/>
</dbReference>
<evidence type="ECO:0000256" key="7">
    <source>
        <dbReference type="ARBA" id="ARBA00023235"/>
    </source>
</evidence>
<keyword evidence="5" id="KW-0067">ATP-binding</keyword>
<dbReference type="PANTHER" id="PTHR13710:SF105">
    <property type="entry name" value="ATP-DEPENDENT DNA HELICASE Q1"/>
    <property type="match status" value="1"/>
</dbReference>
<dbReference type="NCBIfam" id="TIGR00614">
    <property type="entry name" value="recQ_fam"/>
    <property type="match status" value="1"/>
</dbReference>
<dbReference type="GO" id="GO:0009378">
    <property type="term" value="F:four-way junction helicase activity"/>
    <property type="evidence" value="ECO:0007669"/>
    <property type="project" value="TreeGrafter"/>
</dbReference>
<dbReference type="Pfam" id="PF00271">
    <property type="entry name" value="Helicase_C"/>
    <property type="match status" value="1"/>
</dbReference>
<dbReference type="GO" id="GO:0043138">
    <property type="term" value="F:3'-5' DNA helicase activity"/>
    <property type="evidence" value="ECO:0007669"/>
    <property type="project" value="UniProtKB-EC"/>
</dbReference>
<dbReference type="CDD" id="cd06223">
    <property type="entry name" value="PRTases_typeI"/>
    <property type="match status" value="1"/>
</dbReference>
<dbReference type="GO" id="GO:0003677">
    <property type="term" value="F:DNA binding"/>
    <property type="evidence" value="ECO:0007669"/>
    <property type="project" value="UniProtKB-KW"/>
</dbReference>
<reference evidence="12 13" key="1">
    <citation type="journal article" date="2013" name="Biodegradation">
        <title>Quantitative proteomic analysis of ibuprofen-degrading Patulibacter sp. strain I11.</title>
        <authorList>
            <person name="Almeida B."/>
            <person name="Kjeldal H."/>
            <person name="Lolas I."/>
            <person name="Knudsen A.D."/>
            <person name="Carvalho G."/>
            <person name="Nielsen K.L."/>
            <person name="Barreto Crespo M.T."/>
            <person name="Stensballe A."/>
            <person name="Nielsen J.L."/>
        </authorList>
    </citation>
    <scope>NUCLEOTIDE SEQUENCE [LARGE SCALE GENOMIC DNA]</scope>
    <source>
        <strain evidence="12 13">I11</strain>
    </source>
</reference>
<dbReference type="GO" id="GO:0043590">
    <property type="term" value="C:bacterial nucleoid"/>
    <property type="evidence" value="ECO:0007669"/>
    <property type="project" value="TreeGrafter"/>
</dbReference>
<evidence type="ECO:0000256" key="1">
    <source>
        <dbReference type="ARBA" id="ARBA00005446"/>
    </source>
</evidence>
<evidence type="ECO:0000256" key="6">
    <source>
        <dbReference type="ARBA" id="ARBA00023125"/>
    </source>
</evidence>
<proteinExistence type="inferred from homology"/>
<dbReference type="RefSeq" id="WP_007574847.1">
    <property type="nucleotide sequence ID" value="NZ_AGUD01000195.1"/>
</dbReference>
<protein>
    <recommendedName>
        <fullName evidence="9">DNA 3'-5' helicase</fullName>
        <ecNumber evidence="9">5.6.2.4</ecNumber>
    </recommendedName>
</protein>
<dbReference type="GO" id="GO:0005524">
    <property type="term" value="F:ATP binding"/>
    <property type="evidence" value="ECO:0007669"/>
    <property type="project" value="UniProtKB-KW"/>
</dbReference>
<dbReference type="PROSITE" id="PS00690">
    <property type="entry name" value="DEAH_ATP_HELICASE"/>
    <property type="match status" value="1"/>
</dbReference>
<dbReference type="Gene3D" id="3.40.50.2020">
    <property type="match status" value="1"/>
</dbReference>
<keyword evidence="13" id="KW-1185">Reference proteome</keyword>
<dbReference type="PATRIC" id="fig|1097667.3.peg.2187"/>
<evidence type="ECO:0000256" key="5">
    <source>
        <dbReference type="ARBA" id="ARBA00022840"/>
    </source>
</evidence>
<dbReference type="EC" id="5.6.2.4" evidence="9"/>
<evidence type="ECO:0000313" key="13">
    <source>
        <dbReference type="Proteomes" id="UP000005143"/>
    </source>
</evidence>
<dbReference type="SUPFAM" id="SSF53271">
    <property type="entry name" value="PRTase-like"/>
    <property type="match status" value="1"/>
</dbReference>
<dbReference type="InterPro" id="IPR002464">
    <property type="entry name" value="DNA/RNA_helicase_DEAH_CS"/>
</dbReference>
<dbReference type="EMBL" id="AGUD01000195">
    <property type="protein sequence ID" value="EHN10939.1"/>
    <property type="molecule type" value="Genomic_DNA"/>
</dbReference>
<dbReference type="PROSITE" id="PS51194">
    <property type="entry name" value="HELICASE_CTER"/>
    <property type="match status" value="1"/>
</dbReference>
<dbReference type="PANTHER" id="PTHR13710">
    <property type="entry name" value="DNA HELICASE RECQ FAMILY MEMBER"/>
    <property type="match status" value="1"/>
</dbReference>
<dbReference type="GO" id="GO:0006310">
    <property type="term" value="P:DNA recombination"/>
    <property type="evidence" value="ECO:0007669"/>
    <property type="project" value="InterPro"/>
</dbReference>
<dbReference type="GO" id="GO:0005737">
    <property type="term" value="C:cytoplasm"/>
    <property type="evidence" value="ECO:0007669"/>
    <property type="project" value="TreeGrafter"/>
</dbReference>
<dbReference type="SMART" id="SM00487">
    <property type="entry name" value="DEXDc"/>
    <property type="match status" value="1"/>
</dbReference>
<dbReference type="InterPro" id="IPR001650">
    <property type="entry name" value="Helicase_C-like"/>
</dbReference>
<keyword evidence="7" id="KW-0413">Isomerase</keyword>